<name>A0ABV0SH17_9TELE</name>
<proteinExistence type="predicted"/>
<comment type="caution">
    <text evidence="2">The sequence shown here is derived from an EMBL/GenBank/DDBJ whole genome shotgun (WGS) entry which is preliminary data.</text>
</comment>
<gene>
    <name evidence="2" type="ORF">XENOCAPTIV_014669</name>
</gene>
<accession>A0ABV0SH17</accession>
<organism evidence="2 3">
    <name type="scientific">Xenoophorus captivus</name>
    <dbReference type="NCBI Taxonomy" id="1517983"/>
    <lineage>
        <taxon>Eukaryota</taxon>
        <taxon>Metazoa</taxon>
        <taxon>Chordata</taxon>
        <taxon>Craniata</taxon>
        <taxon>Vertebrata</taxon>
        <taxon>Euteleostomi</taxon>
        <taxon>Actinopterygii</taxon>
        <taxon>Neopterygii</taxon>
        <taxon>Teleostei</taxon>
        <taxon>Neoteleostei</taxon>
        <taxon>Acanthomorphata</taxon>
        <taxon>Ovalentaria</taxon>
        <taxon>Atherinomorphae</taxon>
        <taxon>Cyprinodontiformes</taxon>
        <taxon>Goodeidae</taxon>
        <taxon>Xenoophorus</taxon>
    </lineage>
</organism>
<dbReference type="EMBL" id="JAHRIN010078657">
    <property type="protein sequence ID" value="MEQ2219237.1"/>
    <property type="molecule type" value="Genomic_DNA"/>
</dbReference>
<protein>
    <submittedName>
        <fullName evidence="2">Uncharacterized protein</fullName>
    </submittedName>
</protein>
<dbReference type="Proteomes" id="UP001434883">
    <property type="component" value="Unassembled WGS sequence"/>
</dbReference>
<feature type="region of interest" description="Disordered" evidence="1">
    <location>
        <begin position="107"/>
        <end position="128"/>
    </location>
</feature>
<evidence type="ECO:0000313" key="2">
    <source>
        <dbReference type="EMBL" id="MEQ2219237.1"/>
    </source>
</evidence>
<sequence length="128" mass="14686">MPSAGLKVCCSFLHNLNPRGHQGDLNKWSVVFLSNGNRMHTILRDSFYLDKTNPGAYIGFGVDYSIPRKMVRCYPNSKPWVTSELTSFLNDKKRSCKYSDRIELKSEQKQNLTEGKQRHLQEEDGGET</sequence>
<keyword evidence="3" id="KW-1185">Reference proteome</keyword>
<reference evidence="2 3" key="1">
    <citation type="submission" date="2021-06" db="EMBL/GenBank/DDBJ databases">
        <authorList>
            <person name="Palmer J.M."/>
        </authorList>
    </citation>
    <scope>NUCLEOTIDE SEQUENCE [LARGE SCALE GENOMIC DNA]</scope>
    <source>
        <strain evidence="2 3">XC_2019</strain>
        <tissue evidence="2">Muscle</tissue>
    </source>
</reference>
<evidence type="ECO:0000313" key="3">
    <source>
        <dbReference type="Proteomes" id="UP001434883"/>
    </source>
</evidence>
<evidence type="ECO:0000256" key="1">
    <source>
        <dbReference type="SAM" id="MobiDB-lite"/>
    </source>
</evidence>